<feature type="region of interest" description="Disordered" evidence="1">
    <location>
        <begin position="276"/>
        <end position="316"/>
    </location>
</feature>
<accession>A0A8J4FYN6</accession>
<sequence length="850" mass="86128">MERHRSRVQAVQSDSFINDRVTAELLEPATSRPGHRRRLLLVQPIQMSLAVVALGSDRQSLVAMQYCGQERSQTYPRRTSVDVLSHAHTSNISPGRQICAGVSTAYTGGTCHLLASAGVDPLLGQTDAGYRQSNDNGHNPGPKSMSALWNPLSPQQLVYKPGSSSSGDSTNQSANLPSSTVCHYQQHQLPDLQPPSEHCGGVSWSGAARNFDILPGASRPQDPARSPPLPCGTIQTALPEAPACPASATSVEQLAPYSTLVQGGPMPDATAPYHQPLQPSSAPEVLSPPAAIASLPPAHSPQPRLSDERLRVRKGSKKDLARTGVYAAAYMYQFWAHGEEQQAGLEGHDGAPGEADVGPGSIGAASGGGDLPSPAAAAAAATVPTACAGSAGADPIEAVVAFTAATFGDPNGGISPETSTCDVVGTLPASGCGDGGGKGAAVGTSDRISGAGVLAHSVTVPTLFPRTRRPSNKTRPGPTYLSTGPSGDGVNGSVPAPAPACHVGAPIASATAAGAVAALPFRQEGAPPTSPSFGQTVVVAAVPFHSPHLAVPTAIDQPTACAPKGQAGAGPYASHAVTMLPTADVGAGATTFQTIRRVNRSEAGYSVCATGNDGARVYDASKTRPECLHATFAVGAPVFSVETLDAPFNTRSLSDTDLPDINIDIDLDAAPSPVPTSPIFTAAVDTAAGLPFGISASAAAAASTPAGADGSVYIGAAASSPVGINNAIAGLAACLVTTDTIGSRSHSNSHSQAPILAPFPIRTSMPARCSTAEPTPPARDASPTIYNWDNPPVGDPSAAFPPVSRPPITTGAVVRTRAREYVPLPYAGGAGGNGDHTVGISSYTTWSSSL</sequence>
<evidence type="ECO:0000313" key="3">
    <source>
        <dbReference type="Proteomes" id="UP000722791"/>
    </source>
</evidence>
<comment type="caution">
    <text evidence="2">The sequence shown here is derived from an EMBL/GenBank/DDBJ whole genome shotgun (WGS) entry which is preliminary data.</text>
</comment>
<feature type="compositionally biased region" description="Polar residues" evidence="1">
    <location>
        <begin position="170"/>
        <end position="182"/>
    </location>
</feature>
<feature type="region of interest" description="Disordered" evidence="1">
    <location>
        <begin position="768"/>
        <end position="804"/>
    </location>
</feature>
<evidence type="ECO:0000256" key="1">
    <source>
        <dbReference type="SAM" id="MobiDB-lite"/>
    </source>
</evidence>
<gene>
    <name evidence="2" type="ORF">Vretimale_782</name>
</gene>
<protein>
    <submittedName>
        <fullName evidence="2">Uncharacterized protein</fullName>
    </submittedName>
</protein>
<dbReference type="Proteomes" id="UP000722791">
    <property type="component" value="Unassembled WGS sequence"/>
</dbReference>
<feature type="region of interest" description="Disordered" evidence="1">
    <location>
        <begin position="344"/>
        <end position="375"/>
    </location>
</feature>
<organism evidence="2 3">
    <name type="scientific">Volvox reticuliferus</name>
    <dbReference type="NCBI Taxonomy" id="1737510"/>
    <lineage>
        <taxon>Eukaryota</taxon>
        <taxon>Viridiplantae</taxon>
        <taxon>Chlorophyta</taxon>
        <taxon>core chlorophytes</taxon>
        <taxon>Chlorophyceae</taxon>
        <taxon>CS clade</taxon>
        <taxon>Chlamydomonadales</taxon>
        <taxon>Volvocaceae</taxon>
        <taxon>Volvox</taxon>
    </lineage>
</organism>
<feature type="compositionally biased region" description="Low complexity" evidence="1">
    <location>
        <begin position="287"/>
        <end position="297"/>
    </location>
</feature>
<name>A0A8J4FYN6_9CHLO</name>
<evidence type="ECO:0000313" key="2">
    <source>
        <dbReference type="EMBL" id="GIL94553.1"/>
    </source>
</evidence>
<feature type="region of interest" description="Disordered" evidence="1">
    <location>
        <begin position="464"/>
        <end position="493"/>
    </location>
</feature>
<dbReference type="OrthoDB" id="10525407at2759"/>
<dbReference type="AlphaFoldDB" id="A0A8J4FYN6"/>
<feature type="region of interest" description="Disordered" evidence="1">
    <location>
        <begin position="126"/>
        <end position="182"/>
    </location>
</feature>
<dbReference type="EMBL" id="BNCQ01000001">
    <property type="protein sequence ID" value="GIL94553.1"/>
    <property type="molecule type" value="Genomic_DNA"/>
</dbReference>
<reference evidence="2" key="1">
    <citation type="journal article" date="2021" name="Proc. Natl. Acad. Sci. U.S.A.">
        <title>Three genomes in the algal genus Volvox reveal the fate of a haploid sex-determining region after a transition to homothallism.</title>
        <authorList>
            <person name="Yamamoto K."/>
            <person name="Hamaji T."/>
            <person name="Kawai-Toyooka H."/>
            <person name="Matsuzaki R."/>
            <person name="Takahashi F."/>
            <person name="Nishimura Y."/>
            <person name="Kawachi M."/>
            <person name="Noguchi H."/>
            <person name="Minakuchi Y."/>
            <person name="Umen J.G."/>
            <person name="Toyoda A."/>
            <person name="Nozaki H."/>
        </authorList>
    </citation>
    <scope>NUCLEOTIDE SEQUENCE</scope>
    <source>
        <strain evidence="2">NIES-3785</strain>
    </source>
</reference>
<proteinExistence type="predicted"/>